<dbReference type="SUPFAM" id="SSF100950">
    <property type="entry name" value="NagB/RpiA/CoA transferase-like"/>
    <property type="match status" value="1"/>
</dbReference>
<organism evidence="8 9">
    <name type="scientific">Williamsia sterculiae</name>
    <dbReference type="NCBI Taxonomy" id="1344003"/>
    <lineage>
        <taxon>Bacteria</taxon>
        <taxon>Bacillati</taxon>
        <taxon>Actinomycetota</taxon>
        <taxon>Actinomycetes</taxon>
        <taxon>Mycobacteriales</taxon>
        <taxon>Nocardiaceae</taxon>
        <taxon>Williamsia</taxon>
    </lineage>
</organism>
<dbReference type="PANTHER" id="PTHR30363:SF4">
    <property type="entry name" value="GLYCEROL-3-PHOSPHATE REGULON REPRESSOR"/>
    <property type="match status" value="1"/>
</dbReference>
<keyword evidence="3" id="KW-0805">Transcription regulation</keyword>
<gene>
    <name evidence="8" type="ORF">SAMN05445060_1212</name>
</gene>
<evidence type="ECO:0000313" key="8">
    <source>
        <dbReference type="EMBL" id="SIR86376.1"/>
    </source>
</evidence>
<dbReference type="PROSITE" id="PS00894">
    <property type="entry name" value="HTH_DEOR_1"/>
    <property type="match status" value="1"/>
</dbReference>
<dbReference type="InterPro" id="IPR014036">
    <property type="entry name" value="DeoR-like_C"/>
</dbReference>
<reference evidence="8 9" key="1">
    <citation type="submission" date="2017-01" db="EMBL/GenBank/DDBJ databases">
        <authorList>
            <person name="Mah S.A."/>
            <person name="Swanson W.J."/>
            <person name="Moy G.W."/>
            <person name="Vacquier V.D."/>
        </authorList>
    </citation>
    <scope>NUCLEOTIDE SEQUENCE [LARGE SCALE GENOMIC DNA]</scope>
    <source>
        <strain evidence="8 9">CPCC 203464</strain>
    </source>
</reference>
<keyword evidence="9" id="KW-1185">Reference proteome</keyword>
<dbReference type="Pfam" id="PF08220">
    <property type="entry name" value="HTH_DeoR"/>
    <property type="match status" value="1"/>
</dbReference>
<dbReference type="GO" id="GO:0003677">
    <property type="term" value="F:DNA binding"/>
    <property type="evidence" value="ECO:0007669"/>
    <property type="project" value="UniProtKB-KW"/>
</dbReference>
<accession>A0A1N7EE73</accession>
<evidence type="ECO:0000256" key="3">
    <source>
        <dbReference type="ARBA" id="ARBA00023015"/>
    </source>
</evidence>
<keyword evidence="4" id="KW-0238">DNA-binding</keyword>
<dbReference type="InterPro" id="IPR001034">
    <property type="entry name" value="DeoR_HTH"/>
</dbReference>
<dbReference type="PROSITE" id="PS51000">
    <property type="entry name" value="HTH_DEOR_2"/>
    <property type="match status" value="1"/>
</dbReference>
<dbReference type="SUPFAM" id="SSF46785">
    <property type="entry name" value="Winged helix' DNA-binding domain"/>
    <property type="match status" value="1"/>
</dbReference>
<dbReference type="InterPro" id="IPR036390">
    <property type="entry name" value="WH_DNA-bd_sf"/>
</dbReference>
<keyword evidence="2" id="KW-0678">Repressor</keyword>
<name>A0A1N7EE73_9NOCA</name>
<dbReference type="Gene3D" id="1.10.10.10">
    <property type="entry name" value="Winged helix-like DNA-binding domain superfamily/Winged helix DNA-binding domain"/>
    <property type="match status" value="1"/>
</dbReference>
<dbReference type="SMART" id="SM00420">
    <property type="entry name" value="HTH_DEOR"/>
    <property type="match status" value="1"/>
</dbReference>
<keyword evidence="5" id="KW-0804">Transcription</keyword>
<evidence type="ECO:0000256" key="1">
    <source>
        <dbReference type="ARBA" id="ARBA00021390"/>
    </source>
</evidence>
<dbReference type="OrthoDB" id="7688673at2"/>
<evidence type="ECO:0000256" key="4">
    <source>
        <dbReference type="ARBA" id="ARBA00023125"/>
    </source>
</evidence>
<protein>
    <recommendedName>
        <fullName evidence="1">Lactose phosphotransferase system repressor</fullName>
    </recommendedName>
</protein>
<dbReference type="SMART" id="SM01134">
    <property type="entry name" value="DeoRC"/>
    <property type="match status" value="1"/>
</dbReference>
<dbReference type="InterPro" id="IPR037171">
    <property type="entry name" value="NagB/RpiA_transferase-like"/>
</dbReference>
<evidence type="ECO:0000259" key="7">
    <source>
        <dbReference type="PROSITE" id="PS51000"/>
    </source>
</evidence>
<sequence>MYAEERQRAIADQVHALGRASVADLADAFDVTSETVRRDLASLERAGHLRRVHGGAVPVDAVSMGELGVAERETSHPDRKRRIGAAAARFCPPDGGSLLIDAGTTTVQAAAHLPTDRSLTVFTNSVQIAATVAAQPAAPTSGRRRAELQLLGGRVRGLTQAAVGPTTLTELRGYRIDVAFVGTNGISEEHGLSTPDTDEGAVKAAMIDAAKRVVVLADSSKVGREELVSFADLGQIDVLVTDAGIPADLSATLSAHGVEVVIA</sequence>
<dbReference type="Proteomes" id="UP000186218">
    <property type="component" value="Unassembled WGS sequence"/>
</dbReference>
<dbReference type="InterPro" id="IPR018356">
    <property type="entry name" value="Tscrpt_reg_HTH_DeoR_CS"/>
</dbReference>
<dbReference type="InterPro" id="IPR050313">
    <property type="entry name" value="Carb_Metab_HTH_regulators"/>
</dbReference>
<dbReference type="GO" id="GO:0003700">
    <property type="term" value="F:DNA-binding transcription factor activity"/>
    <property type="evidence" value="ECO:0007669"/>
    <property type="project" value="InterPro"/>
</dbReference>
<dbReference type="Gene3D" id="3.40.50.1360">
    <property type="match status" value="1"/>
</dbReference>
<dbReference type="PRINTS" id="PR00037">
    <property type="entry name" value="HTHLACR"/>
</dbReference>
<dbReference type="AlphaFoldDB" id="A0A1N7EE73"/>
<dbReference type="RefSeq" id="WP_076477615.1">
    <property type="nucleotide sequence ID" value="NZ_FTNT01000003.1"/>
</dbReference>
<dbReference type="STRING" id="1344003.SAMN05445060_1212"/>
<evidence type="ECO:0000256" key="2">
    <source>
        <dbReference type="ARBA" id="ARBA00022491"/>
    </source>
</evidence>
<dbReference type="EMBL" id="FTNT01000003">
    <property type="protein sequence ID" value="SIR86376.1"/>
    <property type="molecule type" value="Genomic_DNA"/>
</dbReference>
<evidence type="ECO:0000256" key="6">
    <source>
        <dbReference type="ARBA" id="ARBA00024937"/>
    </source>
</evidence>
<proteinExistence type="predicted"/>
<evidence type="ECO:0000256" key="5">
    <source>
        <dbReference type="ARBA" id="ARBA00023163"/>
    </source>
</evidence>
<dbReference type="PANTHER" id="PTHR30363">
    <property type="entry name" value="HTH-TYPE TRANSCRIPTIONAL REGULATOR SRLR-RELATED"/>
    <property type="match status" value="1"/>
</dbReference>
<feature type="domain" description="HTH deoR-type" evidence="7">
    <location>
        <begin position="3"/>
        <end position="58"/>
    </location>
</feature>
<evidence type="ECO:0000313" key="9">
    <source>
        <dbReference type="Proteomes" id="UP000186218"/>
    </source>
</evidence>
<comment type="function">
    <text evidence="6">Repressor of the lactose catabolism operon. Galactose-6-phosphate is the inducer.</text>
</comment>
<dbReference type="InterPro" id="IPR036388">
    <property type="entry name" value="WH-like_DNA-bd_sf"/>
</dbReference>
<dbReference type="Pfam" id="PF00455">
    <property type="entry name" value="DeoRC"/>
    <property type="match status" value="1"/>
</dbReference>